<dbReference type="InterPro" id="IPR029044">
    <property type="entry name" value="Nucleotide-diphossugar_trans"/>
</dbReference>
<feature type="domain" description="Glycosyltransferase 2-like" evidence="3">
    <location>
        <begin position="8"/>
        <end position="132"/>
    </location>
</feature>
<organism evidence="4 5">
    <name type="scientific">Halococcus salifodinae DSM 8989</name>
    <dbReference type="NCBI Taxonomy" id="1227456"/>
    <lineage>
        <taxon>Archaea</taxon>
        <taxon>Methanobacteriati</taxon>
        <taxon>Methanobacteriota</taxon>
        <taxon>Stenosarchaea group</taxon>
        <taxon>Halobacteria</taxon>
        <taxon>Halobacteriales</taxon>
        <taxon>Halococcaceae</taxon>
        <taxon>Halococcus</taxon>
    </lineage>
</organism>
<name>M0N3U9_9EURY</name>
<dbReference type="PANTHER" id="PTHR48090">
    <property type="entry name" value="UNDECAPRENYL-PHOSPHATE 4-DEOXY-4-FORMAMIDO-L-ARABINOSE TRANSFERASE-RELATED"/>
    <property type="match status" value="1"/>
</dbReference>
<dbReference type="InterPro" id="IPR050256">
    <property type="entry name" value="Glycosyltransferase_2"/>
</dbReference>
<dbReference type="CDD" id="cd04179">
    <property type="entry name" value="DPM_DPG-synthase_like"/>
    <property type="match status" value="1"/>
</dbReference>
<dbReference type="Gene3D" id="3.90.550.10">
    <property type="entry name" value="Spore Coat Polysaccharide Biosynthesis Protein SpsA, Chain A"/>
    <property type="match status" value="1"/>
</dbReference>
<dbReference type="InterPro" id="IPR001173">
    <property type="entry name" value="Glyco_trans_2-like"/>
</dbReference>
<comment type="caution">
    <text evidence="4">The sequence shown here is derived from an EMBL/GenBank/DDBJ whole genome shotgun (WGS) entry which is preliminary data.</text>
</comment>
<accession>M0N3U9</accession>
<evidence type="ECO:0000313" key="5">
    <source>
        <dbReference type="Proteomes" id="UP000011625"/>
    </source>
</evidence>
<dbReference type="STRING" id="1227456.C450_10523"/>
<dbReference type="OrthoDB" id="103472at2157"/>
<dbReference type="GO" id="GO:0016757">
    <property type="term" value="F:glycosyltransferase activity"/>
    <property type="evidence" value="ECO:0007669"/>
    <property type="project" value="InterPro"/>
</dbReference>
<gene>
    <name evidence="4" type="ORF">C450_10523</name>
</gene>
<keyword evidence="2" id="KW-0472">Membrane</keyword>
<feature type="transmembrane region" description="Helical" evidence="2">
    <location>
        <begin position="233"/>
        <end position="256"/>
    </location>
</feature>
<dbReference type="InterPro" id="IPR026456">
    <property type="entry name" value="GCTrfase_AglJ"/>
</dbReference>
<dbReference type="NCBIfam" id="TIGR04182">
    <property type="entry name" value="glyco_TIGR04182"/>
    <property type="match status" value="1"/>
</dbReference>
<feature type="region of interest" description="Disordered" evidence="1">
    <location>
        <begin position="306"/>
        <end position="383"/>
    </location>
</feature>
<evidence type="ECO:0000259" key="3">
    <source>
        <dbReference type="Pfam" id="PF00535"/>
    </source>
</evidence>
<feature type="transmembrane region" description="Helical" evidence="2">
    <location>
        <begin position="268"/>
        <end position="293"/>
    </location>
</feature>
<feature type="compositionally biased region" description="Basic and acidic residues" evidence="1">
    <location>
        <begin position="346"/>
        <end position="356"/>
    </location>
</feature>
<dbReference type="SUPFAM" id="SSF53448">
    <property type="entry name" value="Nucleotide-diphospho-sugar transferases"/>
    <property type="match status" value="1"/>
</dbReference>
<sequence>MVDRGEVCVLLPTYEEAATIGDVIAAFRDRGFSNVLVVDGHSTDGTQEIAREHGARVLTQSGRGRGAGKGQAVREGVARADAPYVLLLDGDGTYRPEDADALLEPLLSGEAEHVIGDRYADMADGAMTRLNGVGNRLINRAFQYIHGRDLGDILSGYRAFTTASFERCNPASEGFGIETELAVECVKRGIATTVVPIRYRARPDGSETNLRPVRDGGKILLTLYRLAKTNNPLFYFGSAGGLAGLVGAVVAAYVAIEWVTLGISHEVLAVASAFAIIVGVQLVMFGVLSDMILAINREQTRRFEELVGRRRADRPPSPAPPTQSKADDDDNDSGPTTESGSGRPLVTERGESGDEHHRKRRARNDGGESEAVEPETDGEQPTD</sequence>
<dbReference type="PATRIC" id="fig|1227456.3.peg.2127"/>
<dbReference type="EMBL" id="AOME01000054">
    <property type="protein sequence ID" value="EMA52526.1"/>
    <property type="molecule type" value="Genomic_DNA"/>
</dbReference>
<protein>
    <submittedName>
        <fullName evidence="4">Family 2 glycosyl transferase</fullName>
    </submittedName>
</protein>
<dbReference type="PANTHER" id="PTHR48090:SF7">
    <property type="entry name" value="RFBJ PROTEIN"/>
    <property type="match status" value="1"/>
</dbReference>
<keyword evidence="4" id="KW-0808">Transferase</keyword>
<dbReference type="Pfam" id="PF00535">
    <property type="entry name" value="Glycos_transf_2"/>
    <property type="match status" value="1"/>
</dbReference>
<proteinExistence type="predicted"/>
<dbReference type="AlphaFoldDB" id="M0N3U9"/>
<evidence type="ECO:0000256" key="1">
    <source>
        <dbReference type="SAM" id="MobiDB-lite"/>
    </source>
</evidence>
<feature type="compositionally biased region" description="Acidic residues" evidence="1">
    <location>
        <begin position="367"/>
        <end position="383"/>
    </location>
</feature>
<keyword evidence="2" id="KW-0812">Transmembrane</keyword>
<dbReference type="Proteomes" id="UP000011625">
    <property type="component" value="Unassembled WGS sequence"/>
</dbReference>
<evidence type="ECO:0000313" key="4">
    <source>
        <dbReference type="EMBL" id="EMA52526.1"/>
    </source>
</evidence>
<keyword evidence="5" id="KW-1185">Reference proteome</keyword>
<keyword evidence="2" id="KW-1133">Transmembrane helix</keyword>
<dbReference type="RefSeq" id="WP_005043226.1">
    <property type="nucleotide sequence ID" value="NZ_AOME01000054.1"/>
</dbReference>
<reference evidence="4 5" key="1">
    <citation type="journal article" date="2014" name="PLoS Genet.">
        <title>Phylogenetically driven sequencing of extremely halophilic archaea reveals strategies for static and dynamic osmo-response.</title>
        <authorList>
            <person name="Becker E.A."/>
            <person name="Seitzer P.M."/>
            <person name="Tritt A."/>
            <person name="Larsen D."/>
            <person name="Krusor M."/>
            <person name="Yao A.I."/>
            <person name="Wu D."/>
            <person name="Madern D."/>
            <person name="Eisen J.A."/>
            <person name="Darling A.E."/>
            <person name="Facciotti M.T."/>
        </authorList>
    </citation>
    <scope>NUCLEOTIDE SEQUENCE [LARGE SCALE GENOMIC DNA]</scope>
    <source>
        <strain evidence="4 5">DSM 8989</strain>
    </source>
</reference>
<evidence type="ECO:0000256" key="2">
    <source>
        <dbReference type="SAM" id="Phobius"/>
    </source>
</evidence>